<dbReference type="Proteomes" id="UP001281305">
    <property type="component" value="Chromosome"/>
</dbReference>
<dbReference type="RefSeq" id="WP_317054831.1">
    <property type="nucleotide sequence ID" value="NZ_CP146606.1"/>
</dbReference>
<protein>
    <submittedName>
        <fullName evidence="3">DUF6798 domain-containing protein</fullName>
    </submittedName>
</protein>
<reference evidence="3 4" key="1">
    <citation type="submission" date="2024-02" db="EMBL/GenBank/DDBJ databases">
        <title>Roseovarius strain W115 nov., isolated from a marine algae.</title>
        <authorList>
            <person name="Lee M.W."/>
            <person name="Lee J.K."/>
            <person name="Kim J.M."/>
            <person name="Choi D.G."/>
            <person name="Baek J.H."/>
            <person name="Bayburt H."/>
            <person name="Jung J.J."/>
            <person name="Han D.M."/>
            <person name="Jeon C.O."/>
        </authorList>
    </citation>
    <scope>NUCLEOTIDE SEQUENCE [LARGE SCALE GENOMIC DNA]</scope>
    <source>
        <strain evidence="3 4">W115</strain>
    </source>
</reference>
<feature type="transmembrane region" description="Helical" evidence="1">
    <location>
        <begin position="344"/>
        <end position="368"/>
    </location>
</feature>
<name>A0ABZ2TER7_9RHOB</name>
<feature type="transmembrane region" description="Helical" evidence="1">
    <location>
        <begin position="315"/>
        <end position="332"/>
    </location>
</feature>
<feature type="domain" description="DUF6798" evidence="2">
    <location>
        <begin position="404"/>
        <end position="463"/>
    </location>
</feature>
<evidence type="ECO:0000256" key="1">
    <source>
        <dbReference type="SAM" id="Phobius"/>
    </source>
</evidence>
<feature type="transmembrane region" description="Helical" evidence="1">
    <location>
        <begin position="83"/>
        <end position="116"/>
    </location>
</feature>
<feature type="transmembrane region" description="Helical" evidence="1">
    <location>
        <begin position="159"/>
        <end position="188"/>
    </location>
</feature>
<gene>
    <name evidence="3" type="ORF">RZS32_017495</name>
</gene>
<feature type="transmembrane region" description="Helical" evidence="1">
    <location>
        <begin position="276"/>
        <end position="295"/>
    </location>
</feature>
<keyword evidence="1" id="KW-0472">Membrane</keyword>
<organism evidence="3 4">
    <name type="scientific">Roseovarius rhodophyticola</name>
    <dbReference type="NCBI Taxonomy" id="3080827"/>
    <lineage>
        <taxon>Bacteria</taxon>
        <taxon>Pseudomonadati</taxon>
        <taxon>Pseudomonadota</taxon>
        <taxon>Alphaproteobacteria</taxon>
        <taxon>Rhodobacterales</taxon>
        <taxon>Roseobacteraceae</taxon>
        <taxon>Roseovarius</taxon>
    </lineage>
</organism>
<feature type="transmembrane region" description="Helical" evidence="1">
    <location>
        <begin position="245"/>
        <end position="264"/>
    </location>
</feature>
<evidence type="ECO:0000313" key="3">
    <source>
        <dbReference type="EMBL" id="WYK18149.1"/>
    </source>
</evidence>
<sequence length="540" mass="58478">MHLHHILFAVALGLLAHAFIGYFPYPYGDDFAYAPLADYRVDPTLYPRDDQLRLFANHAKVYDWLHALGTATFGVEPVFRMALWVLAAGVAVVLYVLLIALGAPLFALPLVLGLGVEVRLDGLGRGDFGGLISPFFHHHNVALALVLGAISAACLRKSLFAGVLLGLAVFAQPMTAFHGALIAGVGALLRHPGDAVKMALAAILVALPAALPILSSLWAVPDTAVSLDIIEEAYRFRAPHHYDPTWHSIGVATVYLLAGLVGSLQLMRSDASIGRFALGVMISFALLHMITIMIYKLSLSDWVPLFVLDANRSTPIMFAIAPALALAGLLRAPWSSLHWLSGGLLGGVIALNISVGGVFFIVLGILMWRIGHDARRKSLLTIGLVTALLLLFPAKPSVPPVPAETRQALEEIRDVTPRDALFVIPISLSEFRLIAQRSAYVDFKLFSVAQPEQAALTRERIDQIVDPSPENRDAAGWLAAIRWSEDQRHAATCAGMVDILEQTGADYFLRLVAQDEAPQDCAQLSRVVQSKTLVLYGPSR</sequence>
<keyword evidence="4" id="KW-1185">Reference proteome</keyword>
<evidence type="ECO:0000313" key="4">
    <source>
        <dbReference type="Proteomes" id="UP001281305"/>
    </source>
</evidence>
<keyword evidence="1" id="KW-0812">Transmembrane</keyword>
<dbReference type="EMBL" id="CP146606">
    <property type="protein sequence ID" value="WYK18149.1"/>
    <property type="molecule type" value="Genomic_DNA"/>
</dbReference>
<feature type="transmembrane region" description="Helical" evidence="1">
    <location>
        <begin position="200"/>
        <end position="220"/>
    </location>
</feature>
<dbReference type="InterPro" id="IPR046477">
    <property type="entry name" value="DUF6798"/>
</dbReference>
<keyword evidence="1" id="KW-1133">Transmembrane helix</keyword>
<proteinExistence type="predicted"/>
<feature type="transmembrane region" description="Helical" evidence="1">
    <location>
        <begin position="128"/>
        <end position="153"/>
    </location>
</feature>
<feature type="transmembrane region" description="Helical" evidence="1">
    <location>
        <begin position="374"/>
        <end position="392"/>
    </location>
</feature>
<accession>A0ABZ2TER7</accession>
<dbReference type="Pfam" id="PF20604">
    <property type="entry name" value="DUF6798"/>
    <property type="match status" value="1"/>
</dbReference>
<evidence type="ECO:0000259" key="2">
    <source>
        <dbReference type="Pfam" id="PF20604"/>
    </source>
</evidence>